<evidence type="ECO:0000256" key="1">
    <source>
        <dbReference type="SAM" id="Phobius"/>
    </source>
</evidence>
<sequence length="361" mass="39400">MVLDVYYRAGGVELGLMRKARDLLTPPRPVLSRFHKAHFGGLILFLNFFGYSKVMKRVRHPLTIIAIFVVIVTFFTSHTTYAAEPAQLINVSPSSTALSVEPGASAKGIVTVINQGTTSFQTKLTVSPYYVKNLQYTPSFTQLPGTIDPSTWVQFTSPITATVESKKLFDATYTVTVPAGTAPGGYYAVIFAETDVPNDAGSGVAARSRVGDILYITVNGNVTQAGTANAANLPLVITQDQVPLLVTVGNQGSVHFQTTINTNIKDMFNQTAFSYQANAYVLPQTARQLTTTWSPQAAVGIYRIEQTVSLPKGEEKLPIKWVVVVKPWVILVLIAIIILIILTLLFMVGRRIQKGKESHHI</sequence>
<dbReference type="EMBL" id="SCKX01000001">
    <property type="protein sequence ID" value="RWZ78633.1"/>
    <property type="molecule type" value="Genomic_DNA"/>
</dbReference>
<organism evidence="2 3">
    <name type="scientific">Candidatus Microsaccharimonas sossegonensis</name>
    <dbReference type="NCBI Taxonomy" id="2506948"/>
    <lineage>
        <taxon>Bacteria</taxon>
        <taxon>Candidatus Saccharimonadota</taxon>
        <taxon>Candidatus Saccharimonadia</taxon>
        <taxon>Candidatus Saccharimonadales</taxon>
        <taxon>Candidatus Saccharimonadaceae</taxon>
        <taxon>Candidatus Microsaccharimonas</taxon>
    </lineage>
</organism>
<protein>
    <submittedName>
        <fullName evidence="2">Uncharacterized protein</fullName>
    </submittedName>
</protein>
<reference evidence="2" key="1">
    <citation type="submission" date="2019-01" db="EMBL/GenBank/DDBJ databases">
        <title>Genomic signatures and co-occurrence patterns of the ultra-small Saccharimodia (Patescibacteria phylum) suggest a symbiotic lifestyle.</title>
        <authorList>
            <person name="Lemos L."/>
            <person name="Medeiros J."/>
            <person name="Andreote F."/>
            <person name="Fernandes G."/>
            <person name="Varani A."/>
            <person name="Oliveira G."/>
            <person name="Pylro V."/>
        </authorList>
    </citation>
    <scope>NUCLEOTIDE SEQUENCE [LARGE SCALE GENOMIC DNA]</scope>
    <source>
        <strain evidence="2">AMD02</strain>
    </source>
</reference>
<keyword evidence="1" id="KW-0812">Transmembrane</keyword>
<comment type="caution">
    <text evidence="2">The sequence shown here is derived from an EMBL/GenBank/DDBJ whole genome shotgun (WGS) entry which is preliminary data.</text>
</comment>
<proteinExistence type="predicted"/>
<accession>A0A4Q0AHP7</accession>
<name>A0A4Q0AHP7_9BACT</name>
<keyword evidence="3" id="KW-1185">Reference proteome</keyword>
<evidence type="ECO:0000313" key="2">
    <source>
        <dbReference type="EMBL" id="RWZ78633.1"/>
    </source>
</evidence>
<dbReference type="Proteomes" id="UP000289257">
    <property type="component" value="Unassembled WGS sequence"/>
</dbReference>
<evidence type="ECO:0000313" key="3">
    <source>
        <dbReference type="Proteomes" id="UP000289257"/>
    </source>
</evidence>
<dbReference type="AlphaFoldDB" id="A0A4Q0AHP7"/>
<gene>
    <name evidence="2" type="ORF">EOT05_02680</name>
</gene>
<feature type="transmembrane region" description="Helical" evidence="1">
    <location>
        <begin position="62"/>
        <end position="83"/>
    </location>
</feature>
<keyword evidence="1" id="KW-0472">Membrane</keyword>
<feature type="transmembrane region" description="Helical" evidence="1">
    <location>
        <begin position="328"/>
        <end position="348"/>
    </location>
</feature>
<feature type="transmembrane region" description="Helical" evidence="1">
    <location>
        <begin position="33"/>
        <end position="50"/>
    </location>
</feature>
<keyword evidence="1" id="KW-1133">Transmembrane helix</keyword>